<sequence>MALTIAPARPTVAFTMSTPFVSSLRTSLGATGSNAMVSAAPESAAGKSAMMSMFSDLDLALDASGAVVSNANGGRSAAKDLLASKNAEKQAEAELEASQALKKQQQKQMQKQMQKQEKPITALGQAMALFDKEMDERDSFMSRNTKRRQKGSKKTRGGTPTPSRGRRQRQDKYKRV</sequence>
<dbReference type="OrthoDB" id="166203at2759"/>
<gene>
    <name evidence="2" type="ORF">F444_00403</name>
</gene>
<evidence type="ECO:0000313" key="3">
    <source>
        <dbReference type="Proteomes" id="UP000028582"/>
    </source>
</evidence>
<feature type="compositionally biased region" description="Basic residues" evidence="1">
    <location>
        <begin position="144"/>
        <end position="156"/>
    </location>
</feature>
<reference evidence="2 3" key="1">
    <citation type="submission" date="2013-11" db="EMBL/GenBank/DDBJ databases">
        <title>The Genome Sequence of Phytophthora parasitica P1976.</title>
        <authorList>
            <consortium name="The Broad Institute Genomics Platform"/>
            <person name="Russ C."/>
            <person name="Tyler B."/>
            <person name="Panabieres F."/>
            <person name="Shan W."/>
            <person name="Tripathy S."/>
            <person name="Grunwald N."/>
            <person name="Machado M."/>
            <person name="Johnson C.S."/>
            <person name="Walker B."/>
            <person name="Young S."/>
            <person name="Zeng Q."/>
            <person name="Gargeya S."/>
            <person name="Fitzgerald M."/>
            <person name="Haas B."/>
            <person name="Abouelleil A."/>
            <person name="Allen A.W."/>
            <person name="Alvarado L."/>
            <person name="Arachchi H.M."/>
            <person name="Berlin A.M."/>
            <person name="Chapman S.B."/>
            <person name="Gainer-Dewar J."/>
            <person name="Goldberg J."/>
            <person name="Griggs A."/>
            <person name="Gujja S."/>
            <person name="Hansen M."/>
            <person name="Howarth C."/>
            <person name="Imamovic A."/>
            <person name="Ireland A."/>
            <person name="Larimer J."/>
            <person name="McCowan C."/>
            <person name="Murphy C."/>
            <person name="Pearson M."/>
            <person name="Poon T.W."/>
            <person name="Priest M."/>
            <person name="Roberts A."/>
            <person name="Saif S."/>
            <person name="Shea T."/>
            <person name="Sisk P."/>
            <person name="Sykes S."/>
            <person name="Wortman J."/>
            <person name="Nusbaum C."/>
            <person name="Birren B."/>
        </authorList>
    </citation>
    <scope>NUCLEOTIDE SEQUENCE [LARGE SCALE GENOMIC DNA]</scope>
    <source>
        <strain evidence="2 3">P1976</strain>
    </source>
</reference>
<name>A0A081B4E2_PHYNI</name>
<evidence type="ECO:0000256" key="1">
    <source>
        <dbReference type="SAM" id="MobiDB-lite"/>
    </source>
</evidence>
<evidence type="ECO:0000313" key="2">
    <source>
        <dbReference type="EMBL" id="ETO86003.1"/>
    </source>
</evidence>
<dbReference type="Proteomes" id="UP000028582">
    <property type="component" value="Unassembled WGS sequence"/>
</dbReference>
<feature type="region of interest" description="Disordered" evidence="1">
    <location>
        <begin position="85"/>
        <end position="176"/>
    </location>
</feature>
<dbReference type="EMBL" id="ANJA01000097">
    <property type="protein sequence ID" value="ETO86003.1"/>
    <property type="molecule type" value="Genomic_DNA"/>
</dbReference>
<dbReference type="AlphaFoldDB" id="A0A081B4E2"/>
<comment type="caution">
    <text evidence="2">The sequence shown here is derived from an EMBL/GenBank/DDBJ whole genome shotgun (WGS) entry which is preliminary data.</text>
</comment>
<feature type="compositionally biased region" description="Basic and acidic residues" evidence="1">
    <location>
        <begin position="130"/>
        <end position="140"/>
    </location>
</feature>
<protein>
    <submittedName>
        <fullName evidence="2">Uncharacterized protein</fullName>
    </submittedName>
</protein>
<organism evidence="2 3">
    <name type="scientific">Phytophthora nicotianae P1976</name>
    <dbReference type="NCBI Taxonomy" id="1317066"/>
    <lineage>
        <taxon>Eukaryota</taxon>
        <taxon>Sar</taxon>
        <taxon>Stramenopiles</taxon>
        <taxon>Oomycota</taxon>
        <taxon>Peronosporomycetes</taxon>
        <taxon>Peronosporales</taxon>
        <taxon>Peronosporaceae</taxon>
        <taxon>Phytophthora</taxon>
    </lineage>
</organism>
<accession>A0A081B4E2</accession>
<proteinExistence type="predicted"/>
<feature type="compositionally biased region" description="Low complexity" evidence="1">
    <location>
        <begin position="96"/>
        <end position="113"/>
    </location>
</feature>